<organism evidence="1 2">
    <name type="scientific">Dioscorea alata</name>
    <name type="common">Purple yam</name>
    <dbReference type="NCBI Taxonomy" id="55571"/>
    <lineage>
        <taxon>Eukaryota</taxon>
        <taxon>Viridiplantae</taxon>
        <taxon>Streptophyta</taxon>
        <taxon>Embryophyta</taxon>
        <taxon>Tracheophyta</taxon>
        <taxon>Spermatophyta</taxon>
        <taxon>Magnoliopsida</taxon>
        <taxon>Liliopsida</taxon>
        <taxon>Dioscoreales</taxon>
        <taxon>Dioscoreaceae</taxon>
        <taxon>Dioscorea</taxon>
    </lineage>
</organism>
<dbReference type="EMBL" id="CM037026">
    <property type="protein sequence ID" value="KAH7660222.1"/>
    <property type="molecule type" value="Genomic_DNA"/>
</dbReference>
<feature type="non-terminal residue" evidence="1">
    <location>
        <position position="1"/>
    </location>
</feature>
<sequence>VEDATEKDMECTEGSPINMTLATSMKLDNMGEETSESYNDLLVQMEHAKAELDELKAKKSEIELASNKLEVKEMDMKSLEEEHKALLADKAGETEYLHSLQAQINQLKVISHAVKCPCGEEYTVNLMD</sequence>
<keyword evidence="2" id="KW-1185">Reference proteome</keyword>
<gene>
    <name evidence="1" type="ORF">IHE45_16G085300</name>
</gene>
<evidence type="ECO:0000313" key="2">
    <source>
        <dbReference type="Proteomes" id="UP000827976"/>
    </source>
</evidence>
<accession>A0ACB7UJ09</accession>
<comment type="caution">
    <text evidence="1">The sequence shown here is derived from an EMBL/GenBank/DDBJ whole genome shotgun (WGS) entry which is preliminary data.</text>
</comment>
<proteinExistence type="predicted"/>
<protein>
    <submittedName>
        <fullName evidence="1">Uncharacterized protein</fullName>
    </submittedName>
</protein>
<evidence type="ECO:0000313" key="1">
    <source>
        <dbReference type="EMBL" id="KAH7660222.1"/>
    </source>
</evidence>
<reference evidence="2" key="1">
    <citation type="journal article" date="2022" name="Nat. Commun.">
        <title>Chromosome evolution and the genetic basis of agronomically important traits in greater yam.</title>
        <authorList>
            <person name="Bredeson J.V."/>
            <person name="Lyons J.B."/>
            <person name="Oniyinde I.O."/>
            <person name="Okereke N.R."/>
            <person name="Kolade O."/>
            <person name="Nnabue I."/>
            <person name="Nwadili C.O."/>
            <person name="Hribova E."/>
            <person name="Parker M."/>
            <person name="Nwogha J."/>
            <person name="Shu S."/>
            <person name="Carlson J."/>
            <person name="Kariba R."/>
            <person name="Muthemba S."/>
            <person name="Knop K."/>
            <person name="Barton G.J."/>
            <person name="Sherwood A.V."/>
            <person name="Lopez-Montes A."/>
            <person name="Asiedu R."/>
            <person name="Jamnadass R."/>
            <person name="Muchugi A."/>
            <person name="Goodstein D."/>
            <person name="Egesi C.N."/>
            <person name="Featherston J."/>
            <person name="Asfaw A."/>
            <person name="Simpson G.G."/>
            <person name="Dolezel J."/>
            <person name="Hendre P.S."/>
            <person name="Van Deynze A."/>
            <person name="Kumar P.L."/>
            <person name="Obidiegwu J.E."/>
            <person name="Bhattacharjee R."/>
            <person name="Rokhsar D.S."/>
        </authorList>
    </citation>
    <scope>NUCLEOTIDE SEQUENCE [LARGE SCALE GENOMIC DNA]</scope>
    <source>
        <strain evidence="2">cv. TDa95/00328</strain>
    </source>
</reference>
<dbReference type="Proteomes" id="UP000827976">
    <property type="component" value="Chromosome 16"/>
</dbReference>
<name>A0ACB7UJ09_DIOAL</name>